<evidence type="ECO:0000256" key="2">
    <source>
        <dbReference type="ARBA" id="ARBA00004249"/>
    </source>
</evidence>
<sequence>MAFSSGSGGGGPMAEINVTPLVDVMLVLLIIFMITAPLLTHKVEIKLPEANLDERPEEPGVPITLAIQDNGQIYWNDDPVNMVALESQLAVEAQKKPQPRVDIRADDTTKYRIIADVVKTAKNVGIAKVGFVATPER</sequence>
<keyword evidence="11 13" id="KW-0472">Membrane</keyword>
<dbReference type="PANTHER" id="PTHR30558:SF12">
    <property type="entry name" value="BIOPOLYMER TRANSPORT PROTEIN EXBD"/>
    <property type="match status" value="1"/>
</dbReference>
<dbReference type="Proteomes" id="UP000521199">
    <property type="component" value="Unassembled WGS sequence"/>
</dbReference>
<evidence type="ECO:0000313" key="14">
    <source>
        <dbReference type="EMBL" id="MBB5207683.1"/>
    </source>
</evidence>
<organism evidence="14 15">
    <name type="scientific">Chiayiivirga flava</name>
    <dbReference type="NCBI Taxonomy" id="659595"/>
    <lineage>
        <taxon>Bacteria</taxon>
        <taxon>Pseudomonadati</taxon>
        <taxon>Pseudomonadota</taxon>
        <taxon>Gammaproteobacteria</taxon>
        <taxon>Lysobacterales</taxon>
        <taxon>Lysobacteraceae</taxon>
        <taxon>Chiayiivirga</taxon>
    </lineage>
</organism>
<evidence type="ECO:0000256" key="6">
    <source>
        <dbReference type="ARBA" id="ARBA00022475"/>
    </source>
</evidence>
<keyword evidence="10 13" id="KW-1133">Transmembrane helix</keyword>
<keyword evidence="15" id="KW-1185">Reference proteome</keyword>
<dbReference type="Pfam" id="PF02472">
    <property type="entry name" value="ExbD"/>
    <property type="match status" value="1"/>
</dbReference>
<comment type="subcellular location">
    <subcellularLocation>
        <location evidence="2">Cell inner membrane</location>
        <topology evidence="2">Single-pass type II membrane protein</topology>
    </subcellularLocation>
    <subcellularLocation>
        <location evidence="12">Cell membrane</location>
        <topology evidence="12">Single-pass type II membrane protein</topology>
    </subcellularLocation>
</comment>
<dbReference type="EMBL" id="JACHHP010000002">
    <property type="protein sequence ID" value="MBB5207683.1"/>
    <property type="molecule type" value="Genomic_DNA"/>
</dbReference>
<keyword evidence="6" id="KW-1003">Cell membrane</keyword>
<dbReference type="PANTHER" id="PTHR30558">
    <property type="entry name" value="EXBD MEMBRANE COMPONENT OF PMF-DRIVEN MACROMOLECULE IMPORT SYSTEM"/>
    <property type="match status" value="1"/>
</dbReference>
<evidence type="ECO:0000313" key="15">
    <source>
        <dbReference type="Proteomes" id="UP000521199"/>
    </source>
</evidence>
<proteinExistence type="inferred from homology"/>
<gene>
    <name evidence="14" type="ORF">HNQ52_001212</name>
</gene>
<evidence type="ECO:0000256" key="11">
    <source>
        <dbReference type="ARBA" id="ARBA00023136"/>
    </source>
</evidence>
<dbReference type="RefSeq" id="WP_183960221.1">
    <property type="nucleotide sequence ID" value="NZ_JACHHP010000002.1"/>
</dbReference>
<evidence type="ECO:0000256" key="7">
    <source>
        <dbReference type="ARBA" id="ARBA00022519"/>
    </source>
</evidence>
<comment type="function">
    <text evidence="1">Involved in the TonB-dependent energy-dependent transport of various receptor-bound substrates.</text>
</comment>
<feature type="transmembrane region" description="Helical" evidence="13">
    <location>
        <begin position="20"/>
        <end position="39"/>
    </location>
</feature>
<evidence type="ECO:0000256" key="10">
    <source>
        <dbReference type="ARBA" id="ARBA00022989"/>
    </source>
</evidence>
<keyword evidence="9 12" id="KW-0653">Protein transport</keyword>
<dbReference type="Gene3D" id="3.30.420.270">
    <property type="match status" value="1"/>
</dbReference>
<evidence type="ECO:0000256" key="12">
    <source>
        <dbReference type="RuleBase" id="RU003879"/>
    </source>
</evidence>
<accession>A0A7W8G0F2</accession>
<name>A0A7W8G0F2_9GAMM</name>
<evidence type="ECO:0000256" key="9">
    <source>
        <dbReference type="ARBA" id="ARBA00022927"/>
    </source>
</evidence>
<evidence type="ECO:0000256" key="3">
    <source>
        <dbReference type="ARBA" id="ARBA00005811"/>
    </source>
</evidence>
<dbReference type="GO" id="GO:0022857">
    <property type="term" value="F:transmembrane transporter activity"/>
    <property type="evidence" value="ECO:0007669"/>
    <property type="project" value="InterPro"/>
</dbReference>
<evidence type="ECO:0000256" key="1">
    <source>
        <dbReference type="ARBA" id="ARBA00003540"/>
    </source>
</evidence>
<dbReference type="AlphaFoldDB" id="A0A7W8G0F2"/>
<evidence type="ECO:0000256" key="5">
    <source>
        <dbReference type="ARBA" id="ARBA00022448"/>
    </source>
</evidence>
<dbReference type="GO" id="GO:0015031">
    <property type="term" value="P:protein transport"/>
    <property type="evidence" value="ECO:0007669"/>
    <property type="project" value="UniProtKB-KW"/>
</dbReference>
<evidence type="ECO:0000256" key="4">
    <source>
        <dbReference type="ARBA" id="ARBA00011471"/>
    </source>
</evidence>
<keyword evidence="5 12" id="KW-0813">Transport</keyword>
<comment type="similarity">
    <text evidence="3 12">Belongs to the ExbD/TolR family.</text>
</comment>
<evidence type="ECO:0000256" key="13">
    <source>
        <dbReference type="SAM" id="Phobius"/>
    </source>
</evidence>
<comment type="subunit">
    <text evidence="4">The accessory proteins ExbB and ExbD seem to form a complex with TonB.</text>
</comment>
<dbReference type="GO" id="GO:0005886">
    <property type="term" value="C:plasma membrane"/>
    <property type="evidence" value="ECO:0007669"/>
    <property type="project" value="UniProtKB-SubCell"/>
</dbReference>
<reference evidence="14 15" key="1">
    <citation type="submission" date="2020-08" db="EMBL/GenBank/DDBJ databases">
        <title>Genomic Encyclopedia of Type Strains, Phase IV (KMG-IV): sequencing the most valuable type-strain genomes for metagenomic binning, comparative biology and taxonomic classification.</title>
        <authorList>
            <person name="Goeker M."/>
        </authorList>
    </citation>
    <scope>NUCLEOTIDE SEQUENCE [LARGE SCALE GENOMIC DNA]</scope>
    <source>
        <strain evidence="14 15">DSM 24163</strain>
    </source>
</reference>
<comment type="caution">
    <text evidence="14">The sequence shown here is derived from an EMBL/GenBank/DDBJ whole genome shotgun (WGS) entry which is preliminary data.</text>
</comment>
<keyword evidence="7" id="KW-0997">Cell inner membrane</keyword>
<protein>
    <submittedName>
        <fullName evidence="14">Biopolymer transport protein ExbD</fullName>
    </submittedName>
</protein>
<evidence type="ECO:0000256" key="8">
    <source>
        <dbReference type="ARBA" id="ARBA00022692"/>
    </source>
</evidence>
<dbReference type="InterPro" id="IPR003400">
    <property type="entry name" value="ExbD"/>
</dbReference>
<keyword evidence="8 12" id="KW-0812">Transmembrane</keyword>